<protein>
    <recommendedName>
        <fullName evidence="1">NACHT domain-containing protein</fullName>
    </recommendedName>
</protein>
<dbReference type="InterPro" id="IPR055496">
    <property type="entry name" value="DUF7068"/>
</dbReference>
<dbReference type="SUPFAM" id="SSF52540">
    <property type="entry name" value="P-loop containing nucleoside triphosphate hydrolases"/>
    <property type="match status" value="1"/>
</dbReference>
<dbReference type="PANTHER" id="PTHR46312">
    <property type="entry name" value="NACHT DOMAIN-CONTAINING PROTEIN"/>
    <property type="match status" value="1"/>
</dbReference>
<dbReference type="InterPro" id="IPR007111">
    <property type="entry name" value="NACHT_NTPase"/>
</dbReference>
<evidence type="ECO:0000313" key="2">
    <source>
        <dbReference type="EMBL" id="PYI28823.1"/>
    </source>
</evidence>
<dbReference type="Pfam" id="PF23238">
    <property type="entry name" value="DUF7068"/>
    <property type="match status" value="1"/>
</dbReference>
<dbReference type="Gene3D" id="3.40.50.300">
    <property type="entry name" value="P-loop containing nucleotide triphosphate hydrolases"/>
    <property type="match status" value="1"/>
</dbReference>
<accession>A0A2V5I4A3</accession>
<dbReference type="AlphaFoldDB" id="A0A2V5I4A3"/>
<evidence type="ECO:0000259" key="1">
    <source>
        <dbReference type="PROSITE" id="PS50837"/>
    </source>
</evidence>
<feature type="domain" description="NACHT" evidence="1">
    <location>
        <begin position="145"/>
        <end position="245"/>
    </location>
</feature>
<name>A0A2V5I4A3_9EURO</name>
<dbReference type="PANTHER" id="PTHR46312:SF2">
    <property type="entry name" value="NUCLEOTIDE-BINDING OLIGOMERIZATION DOMAIN-CONTAINING PROTEIN 2-LIKE"/>
    <property type="match status" value="1"/>
</dbReference>
<reference evidence="2 3" key="1">
    <citation type="submission" date="2018-02" db="EMBL/GenBank/DDBJ databases">
        <title>The genomes of Aspergillus section Nigri reveals drivers in fungal speciation.</title>
        <authorList>
            <consortium name="DOE Joint Genome Institute"/>
            <person name="Vesth T.C."/>
            <person name="Nybo J."/>
            <person name="Theobald S."/>
            <person name="Brandl J."/>
            <person name="Frisvad J.C."/>
            <person name="Nielsen K.F."/>
            <person name="Lyhne E.K."/>
            <person name="Kogle M.E."/>
            <person name="Kuo A."/>
            <person name="Riley R."/>
            <person name="Clum A."/>
            <person name="Nolan M."/>
            <person name="Lipzen A."/>
            <person name="Salamov A."/>
            <person name="Henrissat B."/>
            <person name="Wiebenga A."/>
            <person name="De vries R.P."/>
            <person name="Grigoriev I.V."/>
            <person name="Mortensen U.H."/>
            <person name="Andersen M.R."/>
            <person name="Baker S.E."/>
        </authorList>
    </citation>
    <scope>NUCLEOTIDE SEQUENCE [LARGE SCALE GENOMIC DNA]</scope>
    <source>
        <strain evidence="2 3">CBS 114.80</strain>
    </source>
</reference>
<evidence type="ECO:0000313" key="3">
    <source>
        <dbReference type="Proteomes" id="UP000248817"/>
    </source>
</evidence>
<dbReference type="Proteomes" id="UP000248817">
    <property type="component" value="Unassembled WGS sequence"/>
</dbReference>
<sequence>MPKSKYDRVQAWKMHTVCAIKEQTTPPEQKLASTLKRTKTYDWSLKSCGWEDVGQDLSDDGSALLADSYRKCITAREYYTKNALLDFYTQDDDKQLQIQRLSGDRLPVDHCYINLNVVDSDQGDEVPLESLFDCREQGDRKIWPKKIFIEGQAGVGKTTLCKKVVHDFLYRNLWSDCFDWILWLPLRHLKGKHADSYSLRDLFHHEYFSQHQDSALLADTLDSIVAWNSARVLWLLDGLDEVSQDWDAGSPMGRFLQTLLKQPQTIISSRSYSTKQLSGVKQDLKLRTVGFHAEQIEKYVRAKEIHPDPETADKIWESIDEHSRIRDIAQIPIQLDALCYIWKEPLGNSNTARTMTTIYQAICVESLRKDLWRREKTIGVKCLHRTILLS</sequence>
<dbReference type="Pfam" id="PF05729">
    <property type="entry name" value="NACHT"/>
    <property type="match status" value="1"/>
</dbReference>
<organism evidence="2 3">
    <name type="scientific">Aspergillus indologenus CBS 114.80</name>
    <dbReference type="NCBI Taxonomy" id="1450541"/>
    <lineage>
        <taxon>Eukaryota</taxon>
        <taxon>Fungi</taxon>
        <taxon>Dikarya</taxon>
        <taxon>Ascomycota</taxon>
        <taxon>Pezizomycotina</taxon>
        <taxon>Eurotiomycetes</taxon>
        <taxon>Eurotiomycetidae</taxon>
        <taxon>Eurotiales</taxon>
        <taxon>Aspergillaceae</taxon>
        <taxon>Aspergillus</taxon>
        <taxon>Aspergillus subgen. Circumdati</taxon>
    </lineage>
</organism>
<dbReference type="InterPro" id="IPR027417">
    <property type="entry name" value="P-loop_NTPase"/>
</dbReference>
<keyword evidence="3" id="KW-1185">Reference proteome</keyword>
<proteinExistence type="predicted"/>
<dbReference type="PROSITE" id="PS50837">
    <property type="entry name" value="NACHT"/>
    <property type="match status" value="1"/>
</dbReference>
<dbReference type="EMBL" id="KZ825541">
    <property type="protein sequence ID" value="PYI28823.1"/>
    <property type="molecule type" value="Genomic_DNA"/>
</dbReference>
<gene>
    <name evidence="2" type="ORF">BP00DRAFT_251259</name>
</gene>